<keyword evidence="16" id="KW-1185">Reference proteome</keyword>
<feature type="transmembrane region" description="Helical" evidence="14">
    <location>
        <begin position="246"/>
        <end position="262"/>
    </location>
</feature>
<dbReference type="EMBL" id="CP071793">
    <property type="protein sequence ID" value="QTD53768.1"/>
    <property type="molecule type" value="Genomic_DNA"/>
</dbReference>
<keyword evidence="7 14" id="KW-0378">Hydrolase</keyword>
<dbReference type="GO" id="GO:0005886">
    <property type="term" value="C:plasma membrane"/>
    <property type="evidence" value="ECO:0007669"/>
    <property type="project" value="UniProtKB-SubCell"/>
</dbReference>
<evidence type="ECO:0000256" key="3">
    <source>
        <dbReference type="ARBA" id="ARBA00012374"/>
    </source>
</evidence>
<feature type="transmembrane region" description="Helical" evidence="14">
    <location>
        <begin position="181"/>
        <end position="204"/>
    </location>
</feature>
<evidence type="ECO:0000256" key="11">
    <source>
        <dbReference type="ARBA" id="ARBA00032707"/>
    </source>
</evidence>
<keyword evidence="9 14" id="KW-0472">Membrane</keyword>
<organism evidence="15 16">
    <name type="scientific">Sulfidibacter corallicola</name>
    <dbReference type="NCBI Taxonomy" id="2818388"/>
    <lineage>
        <taxon>Bacteria</taxon>
        <taxon>Pseudomonadati</taxon>
        <taxon>Acidobacteriota</taxon>
        <taxon>Holophagae</taxon>
        <taxon>Acanthopleuribacterales</taxon>
        <taxon>Acanthopleuribacteraceae</taxon>
        <taxon>Sulfidibacter</taxon>
    </lineage>
</organism>
<dbReference type="KEGG" id="scor:J3U87_15065"/>
<dbReference type="AlphaFoldDB" id="A0A8A4TX42"/>
<proteinExistence type="inferred from homology"/>
<feature type="transmembrane region" description="Helical" evidence="14">
    <location>
        <begin position="216"/>
        <end position="240"/>
    </location>
</feature>
<dbReference type="InterPro" id="IPR003824">
    <property type="entry name" value="UppP"/>
</dbReference>
<accession>A0A8A4TX42</accession>
<dbReference type="GO" id="GO:0008360">
    <property type="term" value="P:regulation of cell shape"/>
    <property type="evidence" value="ECO:0007669"/>
    <property type="project" value="UniProtKB-KW"/>
</dbReference>
<evidence type="ECO:0000256" key="9">
    <source>
        <dbReference type="ARBA" id="ARBA00023136"/>
    </source>
</evidence>
<evidence type="ECO:0000256" key="1">
    <source>
        <dbReference type="ARBA" id="ARBA00004651"/>
    </source>
</evidence>
<evidence type="ECO:0000256" key="8">
    <source>
        <dbReference type="ARBA" id="ARBA00022989"/>
    </source>
</evidence>
<keyword evidence="8 14" id="KW-1133">Transmembrane helix</keyword>
<evidence type="ECO:0000313" key="15">
    <source>
        <dbReference type="EMBL" id="QTD53768.1"/>
    </source>
</evidence>
<sequence length="263" mass="28892">MSLGLAIFLGILQGLTEFFPVSSSGHLALFGSWFGVHSEDMTFEILVHLATLAAIMVYFRKDWVQLIKIFLGRERGDFPPHILPYLVFSMVPAGLVGIFLKDHIQWIKNETFWVGACLIVTGVTLLFGLRVKREGVPMEKLDWLLVVAMGLAQACAVLPGISRSGSTIMCALFLGLHKQAAARFSFLMAVPVIGGAGVLTLKDLLEQEGTLSTDMLAAYGAGFMAALFSGFFALAFMMRLLEGRRFFYFGFYCIPLGILAMTL</sequence>
<protein>
    <recommendedName>
        <fullName evidence="4 14">Undecaprenyl-diphosphatase</fullName>
        <ecNumber evidence="3 14">3.6.1.27</ecNumber>
    </recommendedName>
    <alternativeName>
        <fullName evidence="12 14">Bacitracin resistance protein</fullName>
    </alternativeName>
    <alternativeName>
        <fullName evidence="11 14">Undecaprenyl pyrophosphate phosphatase</fullName>
    </alternativeName>
</protein>
<dbReference type="RefSeq" id="WP_237383869.1">
    <property type="nucleotide sequence ID" value="NZ_CP071793.1"/>
</dbReference>
<evidence type="ECO:0000256" key="10">
    <source>
        <dbReference type="ARBA" id="ARBA00023251"/>
    </source>
</evidence>
<dbReference type="GO" id="GO:0050380">
    <property type="term" value="F:undecaprenyl-diphosphatase activity"/>
    <property type="evidence" value="ECO:0007669"/>
    <property type="project" value="UniProtKB-UniRule"/>
</dbReference>
<feature type="transmembrane region" description="Helical" evidence="14">
    <location>
        <begin position="141"/>
        <end position="161"/>
    </location>
</feature>
<reference evidence="15" key="1">
    <citation type="submission" date="2021-03" db="EMBL/GenBank/DDBJ databases">
        <title>Acanthopleuribacteraceae sp. M133.</title>
        <authorList>
            <person name="Wang G."/>
        </authorList>
    </citation>
    <scope>NUCLEOTIDE SEQUENCE</scope>
    <source>
        <strain evidence="15">M133</strain>
    </source>
</reference>
<keyword evidence="10 14" id="KW-0046">Antibiotic resistance</keyword>
<evidence type="ECO:0000256" key="4">
    <source>
        <dbReference type="ARBA" id="ARBA00021581"/>
    </source>
</evidence>
<gene>
    <name evidence="14" type="primary">uppP</name>
    <name evidence="15" type="ORF">J3U87_15065</name>
</gene>
<dbReference type="PANTHER" id="PTHR30622:SF2">
    <property type="entry name" value="UNDECAPRENYL-DIPHOSPHATASE"/>
    <property type="match status" value="1"/>
</dbReference>
<keyword evidence="5 14" id="KW-1003">Cell membrane</keyword>
<evidence type="ECO:0000256" key="13">
    <source>
        <dbReference type="ARBA" id="ARBA00047594"/>
    </source>
</evidence>
<comment type="function">
    <text evidence="14">Catalyzes the dephosphorylation of undecaprenyl diphosphate (UPP). Confers resistance to bacitracin.</text>
</comment>
<keyword evidence="14" id="KW-0961">Cell wall biogenesis/degradation</keyword>
<dbReference type="Pfam" id="PF02673">
    <property type="entry name" value="BacA"/>
    <property type="match status" value="1"/>
</dbReference>
<evidence type="ECO:0000313" key="16">
    <source>
        <dbReference type="Proteomes" id="UP000663929"/>
    </source>
</evidence>
<comment type="similarity">
    <text evidence="2 14">Belongs to the UppP family.</text>
</comment>
<keyword evidence="6 14" id="KW-0812">Transmembrane</keyword>
<dbReference type="PANTHER" id="PTHR30622">
    <property type="entry name" value="UNDECAPRENYL-DIPHOSPHATASE"/>
    <property type="match status" value="1"/>
</dbReference>
<evidence type="ECO:0000256" key="5">
    <source>
        <dbReference type="ARBA" id="ARBA00022475"/>
    </source>
</evidence>
<name>A0A8A4TX42_SULCO</name>
<evidence type="ECO:0000256" key="2">
    <source>
        <dbReference type="ARBA" id="ARBA00010621"/>
    </source>
</evidence>
<keyword evidence="14" id="KW-0573">Peptidoglycan synthesis</keyword>
<evidence type="ECO:0000256" key="14">
    <source>
        <dbReference type="HAMAP-Rule" id="MF_01006"/>
    </source>
</evidence>
<dbReference type="GO" id="GO:0009252">
    <property type="term" value="P:peptidoglycan biosynthetic process"/>
    <property type="evidence" value="ECO:0007669"/>
    <property type="project" value="UniProtKB-KW"/>
</dbReference>
<feature type="transmembrane region" description="Helical" evidence="14">
    <location>
        <begin position="82"/>
        <end position="100"/>
    </location>
</feature>
<dbReference type="GO" id="GO:0071555">
    <property type="term" value="P:cell wall organization"/>
    <property type="evidence" value="ECO:0007669"/>
    <property type="project" value="UniProtKB-KW"/>
</dbReference>
<evidence type="ECO:0000256" key="7">
    <source>
        <dbReference type="ARBA" id="ARBA00022801"/>
    </source>
</evidence>
<comment type="subcellular location">
    <subcellularLocation>
        <location evidence="1 14">Cell membrane</location>
        <topology evidence="1 14">Multi-pass membrane protein</topology>
    </subcellularLocation>
</comment>
<keyword evidence="14" id="KW-0133">Cell shape</keyword>
<feature type="transmembrane region" description="Helical" evidence="14">
    <location>
        <begin position="112"/>
        <end position="129"/>
    </location>
</feature>
<comment type="miscellaneous">
    <text evidence="14">Bacitracin is thought to be involved in the inhibition of peptidoglycan synthesis by sequestering undecaprenyl diphosphate, thereby reducing the pool of lipid carrier available.</text>
</comment>
<comment type="catalytic activity">
    <reaction evidence="13 14">
        <text>di-trans,octa-cis-undecaprenyl diphosphate + H2O = di-trans,octa-cis-undecaprenyl phosphate + phosphate + H(+)</text>
        <dbReference type="Rhea" id="RHEA:28094"/>
        <dbReference type="ChEBI" id="CHEBI:15377"/>
        <dbReference type="ChEBI" id="CHEBI:15378"/>
        <dbReference type="ChEBI" id="CHEBI:43474"/>
        <dbReference type="ChEBI" id="CHEBI:58405"/>
        <dbReference type="ChEBI" id="CHEBI:60392"/>
        <dbReference type="EC" id="3.6.1.27"/>
    </reaction>
</comment>
<dbReference type="GO" id="GO:0046677">
    <property type="term" value="P:response to antibiotic"/>
    <property type="evidence" value="ECO:0007669"/>
    <property type="project" value="UniProtKB-UniRule"/>
</dbReference>
<evidence type="ECO:0000256" key="12">
    <source>
        <dbReference type="ARBA" id="ARBA00032932"/>
    </source>
</evidence>
<dbReference type="EC" id="3.6.1.27" evidence="3 14"/>
<dbReference type="Proteomes" id="UP000663929">
    <property type="component" value="Chromosome"/>
</dbReference>
<dbReference type="HAMAP" id="MF_01006">
    <property type="entry name" value="Undec_diphosphatase"/>
    <property type="match status" value="1"/>
</dbReference>
<evidence type="ECO:0000256" key="6">
    <source>
        <dbReference type="ARBA" id="ARBA00022692"/>
    </source>
</evidence>